<evidence type="ECO:0000313" key="5">
    <source>
        <dbReference type="Proteomes" id="UP000031668"/>
    </source>
</evidence>
<evidence type="ECO:0000256" key="1">
    <source>
        <dbReference type="PROSITE-ProRule" id="PRU00076"/>
    </source>
</evidence>
<protein>
    <recommendedName>
        <fullName evidence="3">EGF-like domain-containing protein</fullName>
    </recommendedName>
</protein>
<feature type="disulfide bond" evidence="1">
    <location>
        <begin position="13"/>
        <end position="22"/>
    </location>
</feature>
<feature type="domain" description="EGF-like" evidence="3">
    <location>
        <begin position="1"/>
        <end position="23"/>
    </location>
</feature>
<feature type="compositionally biased region" description="Basic and acidic residues" evidence="2">
    <location>
        <begin position="116"/>
        <end position="130"/>
    </location>
</feature>
<dbReference type="PROSITE" id="PS50026">
    <property type="entry name" value="EGF_3"/>
    <property type="match status" value="1"/>
</dbReference>
<evidence type="ECO:0000259" key="3">
    <source>
        <dbReference type="PROSITE" id="PS50026"/>
    </source>
</evidence>
<dbReference type="InterPro" id="IPR000742">
    <property type="entry name" value="EGF"/>
</dbReference>
<dbReference type="AlphaFoldDB" id="A0A0C2MS02"/>
<gene>
    <name evidence="4" type="ORF">RF11_03327</name>
</gene>
<keyword evidence="5" id="KW-1185">Reference proteome</keyword>
<dbReference type="PROSITE" id="PS01186">
    <property type="entry name" value="EGF_2"/>
    <property type="match status" value="1"/>
</dbReference>
<keyword evidence="1" id="KW-1015">Disulfide bond</keyword>
<dbReference type="EMBL" id="JWZT01002205">
    <property type="protein sequence ID" value="KII70071.1"/>
    <property type="molecule type" value="Genomic_DNA"/>
</dbReference>
<comment type="caution">
    <text evidence="4">The sequence shown here is derived from an EMBL/GenBank/DDBJ whole genome shotgun (WGS) entry which is preliminary data.</text>
</comment>
<name>A0A0C2MS02_THEKT</name>
<accession>A0A0C2MS02</accession>
<organism evidence="4 5">
    <name type="scientific">Thelohanellus kitauei</name>
    <name type="common">Myxosporean</name>
    <dbReference type="NCBI Taxonomy" id="669202"/>
    <lineage>
        <taxon>Eukaryota</taxon>
        <taxon>Metazoa</taxon>
        <taxon>Cnidaria</taxon>
        <taxon>Myxozoa</taxon>
        <taxon>Myxosporea</taxon>
        <taxon>Bivalvulida</taxon>
        <taxon>Platysporina</taxon>
        <taxon>Myxobolidae</taxon>
        <taxon>Thelohanellus</taxon>
    </lineage>
</organism>
<dbReference type="OrthoDB" id="10011303at2759"/>
<proteinExistence type="predicted"/>
<keyword evidence="1" id="KW-0245">EGF-like domain</keyword>
<evidence type="ECO:0000256" key="2">
    <source>
        <dbReference type="SAM" id="MobiDB-lite"/>
    </source>
</evidence>
<sequence>MIENYTGQTFCVCKKGYGGERCDKTHHGAEEELIFMKSEYPLDVKKSKCDHCSGDCYKYYGYEYCASALKNISLYSCENDCQIVCGQEICKIEVDDRIYFYDKQHIPETGDSSDVELEKPLLEAQSSKDD</sequence>
<dbReference type="PROSITE" id="PS00022">
    <property type="entry name" value="EGF_1"/>
    <property type="match status" value="1"/>
</dbReference>
<reference evidence="4 5" key="1">
    <citation type="journal article" date="2014" name="Genome Biol. Evol.">
        <title>The genome of the myxosporean Thelohanellus kitauei shows adaptations to nutrient acquisition within its fish host.</title>
        <authorList>
            <person name="Yang Y."/>
            <person name="Xiong J."/>
            <person name="Zhou Z."/>
            <person name="Huo F."/>
            <person name="Miao W."/>
            <person name="Ran C."/>
            <person name="Liu Y."/>
            <person name="Zhang J."/>
            <person name="Feng J."/>
            <person name="Wang M."/>
            <person name="Wang M."/>
            <person name="Wang L."/>
            <person name="Yao B."/>
        </authorList>
    </citation>
    <scope>NUCLEOTIDE SEQUENCE [LARGE SCALE GENOMIC DNA]</scope>
    <source>
        <strain evidence="4">Wuqing</strain>
    </source>
</reference>
<evidence type="ECO:0000313" key="4">
    <source>
        <dbReference type="EMBL" id="KII70071.1"/>
    </source>
</evidence>
<dbReference type="Proteomes" id="UP000031668">
    <property type="component" value="Unassembled WGS sequence"/>
</dbReference>
<feature type="region of interest" description="Disordered" evidence="2">
    <location>
        <begin position="107"/>
        <end position="130"/>
    </location>
</feature>
<comment type="caution">
    <text evidence="1">Lacks conserved residue(s) required for the propagation of feature annotation.</text>
</comment>